<sequence>MSKYIVALDSGTTGNKAIAFDLQGNIAAYSYTEFPQIFPKSGWVEQNPYDILNSALKVLKDVIEKVGVENVLALGITNQRETTILWDKETGEPLYNAIVWQCRRSAEICERLSDNKNMIKDKTGLFLDPYFSATKVIWLNENIEKVRNLISKGNVLLGTVDSWLLYNLTSDKLHLTDITNASRTMFFNINTLDYDRDLLKLFEIPDYILPEVKPSGANFGVIDKKYFGKEIPITAVIGDQQSALFAHGGWREGLIKNTYGTGLFLMTSTKNNIFKSNNLISTVAWQIEDDVEYALEGSVFIGGSLVQWLRDNLNLIEKSPDIEHIAANVENSNGVYIVPAFSGIGAPYWDHSARGVIIGITRGTTKEHIARAALEAIAFQVKDIFEELRKDTKIEFKTLSVDGGASENRLLLQIQADMLGLSVEKTTVKESTAFGAAALAGIVAGVWDKSDILKIREIEYIFNPDKDYHYYQKSYKVWKEAVKRSLGWGSFINTLE</sequence>
<keyword evidence="5" id="KW-0547">Nucleotide-binding</keyword>
<dbReference type="EC" id="2.7.1.30" evidence="3"/>
<dbReference type="Proteomes" id="UP000001520">
    <property type="component" value="Chromosome"/>
</dbReference>
<evidence type="ECO:0000256" key="7">
    <source>
        <dbReference type="ARBA" id="ARBA00022798"/>
    </source>
</evidence>
<dbReference type="InterPro" id="IPR018483">
    <property type="entry name" value="Carb_kinase_FGGY_CS"/>
</dbReference>
<dbReference type="GO" id="GO:0006072">
    <property type="term" value="P:glycerol-3-phosphate metabolic process"/>
    <property type="evidence" value="ECO:0007669"/>
    <property type="project" value="InterPro"/>
</dbReference>
<dbReference type="GO" id="GO:0004370">
    <property type="term" value="F:glycerol kinase activity"/>
    <property type="evidence" value="ECO:0007669"/>
    <property type="project" value="UniProtKB-EC"/>
</dbReference>
<dbReference type="AlphaFoldDB" id="D3PDM5"/>
<evidence type="ECO:0000256" key="5">
    <source>
        <dbReference type="ARBA" id="ARBA00022741"/>
    </source>
</evidence>
<dbReference type="GO" id="GO:0005524">
    <property type="term" value="F:ATP binding"/>
    <property type="evidence" value="ECO:0007669"/>
    <property type="project" value="UniProtKB-KW"/>
</dbReference>
<dbReference type="RefSeq" id="WP_013007945.1">
    <property type="nucleotide sequence ID" value="NC_013939.1"/>
</dbReference>
<comment type="catalytic activity">
    <reaction evidence="10">
        <text>glycerol + ATP = sn-glycerol 3-phosphate + ADP + H(+)</text>
        <dbReference type="Rhea" id="RHEA:21644"/>
        <dbReference type="ChEBI" id="CHEBI:15378"/>
        <dbReference type="ChEBI" id="CHEBI:17754"/>
        <dbReference type="ChEBI" id="CHEBI:30616"/>
        <dbReference type="ChEBI" id="CHEBI:57597"/>
        <dbReference type="ChEBI" id="CHEBI:456216"/>
        <dbReference type="EC" id="2.7.1.30"/>
    </reaction>
</comment>
<dbReference type="InterPro" id="IPR018484">
    <property type="entry name" value="FGGY_N"/>
</dbReference>
<evidence type="ECO:0000313" key="15">
    <source>
        <dbReference type="Proteomes" id="UP000001520"/>
    </source>
</evidence>
<dbReference type="PANTHER" id="PTHR10196">
    <property type="entry name" value="SUGAR KINASE"/>
    <property type="match status" value="1"/>
</dbReference>
<dbReference type="eggNOG" id="COG0554">
    <property type="taxonomic scope" value="Bacteria"/>
</dbReference>
<evidence type="ECO:0000256" key="10">
    <source>
        <dbReference type="ARBA" id="ARBA00052101"/>
    </source>
</evidence>
<feature type="domain" description="Carbohydrate kinase FGGY C-terminal" evidence="13">
    <location>
        <begin position="257"/>
        <end position="442"/>
    </location>
</feature>
<accession>D3PDM5</accession>
<dbReference type="FunFam" id="3.30.420.40:FF:000007">
    <property type="entry name" value="Glycerol kinase"/>
    <property type="match status" value="1"/>
</dbReference>
<dbReference type="CDD" id="cd07769">
    <property type="entry name" value="ASKHA_NBD_FGGY_GK"/>
    <property type="match status" value="1"/>
</dbReference>
<dbReference type="InterPro" id="IPR005999">
    <property type="entry name" value="Glycerol_kin"/>
</dbReference>
<dbReference type="InterPro" id="IPR043129">
    <property type="entry name" value="ATPase_NBD"/>
</dbReference>
<keyword evidence="7" id="KW-0319">Glycerol metabolism</keyword>
<dbReference type="PROSITE" id="PS00445">
    <property type="entry name" value="FGGY_KINASES_2"/>
    <property type="match status" value="1"/>
</dbReference>
<dbReference type="InterPro" id="IPR018485">
    <property type="entry name" value="FGGY_C"/>
</dbReference>
<dbReference type="SUPFAM" id="SSF53067">
    <property type="entry name" value="Actin-like ATPase domain"/>
    <property type="match status" value="2"/>
</dbReference>
<dbReference type="EMBL" id="AP011529">
    <property type="protein sequence ID" value="BAI80698.1"/>
    <property type="molecule type" value="Genomic_DNA"/>
</dbReference>
<name>D3PDM5_DEFDS</name>
<comment type="pathway">
    <text evidence="1">Polyol metabolism; glycerol degradation via glycerol kinase pathway; sn-glycerol 3-phosphate from glycerol: step 1/1.</text>
</comment>
<dbReference type="KEGG" id="ddf:DEFDS_1230"/>
<dbReference type="HOGENOM" id="CLU_009281_2_3_0"/>
<dbReference type="FunFam" id="3.30.420.40:FF:000008">
    <property type="entry name" value="Glycerol kinase"/>
    <property type="match status" value="1"/>
</dbReference>
<evidence type="ECO:0000256" key="1">
    <source>
        <dbReference type="ARBA" id="ARBA00005190"/>
    </source>
</evidence>
<evidence type="ECO:0000256" key="9">
    <source>
        <dbReference type="ARBA" id="ARBA00043149"/>
    </source>
</evidence>
<evidence type="ECO:0000256" key="4">
    <source>
        <dbReference type="ARBA" id="ARBA00022679"/>
    </source>
</evidence>
<evidence type="ECO:0000256" key="11">
    <source>
        <dbReference type="RuleBase" id="RU003733"/>
    </source>
</evidence>
<comment type="similarity">
    <text evidence="2 11">Belongs to the FGGY kinase family.</text>
</comment>
<dbReference type="Gene3D" id="3.30.420.40">
    <property type="match status" value="2"/>
</dbReference>
<evidence type="ECO:0000256" key="2">
    <source>
        <dbReference type="ARBA" id="ARBA00009156"/>
    </source>
</evidence>
<protein>
    <recommendedName>
        <fullName evidence="3">glycerol kinase</fullName>
        <ecNumber evidence="3">2.7.1.30</ecNumber>
    </recommendedName>
    <alternativeName>
        <fullName evidence="9">ATP:glycerol 3-phosphotransferase</fullName>
    </alternativeName>
</protein>
<dbReference type="GO" id="GO:0005829">
    <property type="term" value="C:cytosol"/>
    <property type="evidence" value="ECO:0007669"/>
    <property type="project" value="UniProtKB-ARBA"/>
</dbReference>
<gene>
    <name evidence="14" type="ordered locus">DEFDS_1230</name>
</gene>
<dbReference type="NCBIfam" id="TIGR01311">
    <property type="entry name" value="glycerol_kin"/>
    <property type="match status" value="1"/>
</dbReference>
<keyword evidence="8" id="KW-0067">ATP-binding</keyword>
<dbReference type="PANTHER" id="PTHR10196:SF69">
    <property type="entry name" value="GLYCEROL KINASE"/>
    <property type="match status" value="1"/>
</dbReference>
<dbReference type="Pfam" id="PF02782">
    <property type="entry name" value="FGGY_C"/>
    <property type="match status" value="1"/>
</dbReference>
<dbReference type="STRING" id="639282.DEFDS_1230"/>
<evidence type="ECO:0000256" key="3">
    <source>
        <dbReference type="ARBA" id="ARBA00012099"/>
    </source>
</evidence>
<evidence type="ECO:0000259" key="13">
    <source>
        <dbReference type="Pfam" id="PF02782"/>
    </source>
</evidence>
<evidence type="ECO:0000256" key="6">
    <source>
        <dbReference type="ARBA" id="ARBA00022777"/>
    </source>
</evidence>
<evidence type="ECO:0000259" key="12">
    <source>
        <dbReference type="Pfam" id="PF00370"/>
    </source>
</evidence>
<evidence type="ECO:0000313" key="14">
    <source>
        <dbReference type="EMBL" id="BAI80698.1"/>
    </source>
</evidence>
<dbReference type="NCBIfam" id="NF000756">
    <property type="entry name" value="PRK00047.1"/>
    <property type="match status" value="1"/>
</dbReference>
<keyword evidence="15" id="KW-1185">Reference proteome</keyword>
<feature type="domain" description="Carbohydrate kinase FGGY N-terminal" evidence="12">
    <location>
        <begin position="4"/>
        <end position="245"/>
    </location>
</feature>
<evidence type="ECO:0000256" key="8">
    <source>
        <dbReference type="ARBA" id="ARBA00022840"/>
    </source>
</evidence>
<dbReference type="InterPro" id="IPR000577">
    <property type="entry name" value="Carb_kinase_FGGY"/>
</dbReference>
<dbReference type="Pfam" id="PF00370">
    <property type="entry name" value="FGGY_N"/>
    <property type="match status" value="1"/>
</dbReference>
<dbReference type="OrthoDB" id="9805576at2"/>
<dbReference type="PROSITE" id="PS00933">
    <property type="entry name" value="FGGY_KINASES_1"/>
    <property type="match status" value="1"/>
</dbReference>
<keyword evidence="4 11" id="KW-0808">Transferase</keyword>
<dbReference type="GO" id="GO:0019563">
    <property type="term" value="P:glycerol catabolic process"/>
    <property type="evidence" value="ECO:0007669"/>
    <property type="project" value="TreeGrafter"/>
</dbReference>
<reference evidence="14 15" key="1">
    <citation type="journal article" date="2010" name="DNA Res.">
        <title>Bacterial lifestyle in a deep-sea hydrothermal vent chimney revealed by the genome sequence of the thermophilic bacterium Deferribacter desulfuricans SSM1.</title>
        <authorList>
            <person name="Takaki Y."/>
            <person name="Shimamura S."/>
            <person name="Nakagawa S."/>
            <person name="Fukuhara Y."/>
            <person name="Horikawa H."/>
            <person name="Ankai A."/>
            <person name="Harada T."/>
            <person name="Hosoyama A."/>
            <person name="Oguchi A."/>
            <person name="Fukui S."/>
            <person name="Fujita N."/>
            <person name="Takami H."/>
            <person name="Takai K."/>
        </authorList>
    </citation>
    <scope>NUCLEOTIDE SEQUENCE [LARGE SCALE GENOMIC DNA]</scope>
    <source>
        <strain evidence="15">DSM 14783 / JCM 11476 / NBRC 101012 / SSM1</strain>
    </source>
</reference>
<keyword evidence="6 11" id="KW-0418">Kinase</keyword>
<organism evidence="14 15">
    <name type="scientific">Deferribacter desulfuricans (strain DSM 14783 / JCM 11476 / NBRC 101012 / SSM1)</name>
    <dbReference type="NCBI Taxonomy" id="639282"/>
    <lineage>
        <taxon>Bacteria</taxon>
        <taxon>Pseudomonadati</taxon>
        <taxon>Deferribacterota</taxon>
        <taxon>Deferribacteres</taxon>
        <taxon>Deferribacterales</taxon>
        <taxon>Deferribacteraceae</taxon>
        <taxon>Deferribacter</taxon>
    </lineage>
</organism>
<dbReference type="PIRSF" id="PIRSF000538">
    <property type="entry name" value="GlpK"/>
    <property type="match status" value="1"/>
</dbReference>
<proteinExistence type="inferred from homology"/>